<comment type="caution">
    <text evidence="2">The sequence shown here is derived from an EMBL/GenBank/DDBJ whole genome shotgun (WGS) entry which is preliminary data.</text>
</comment>
<dbReference type="Proteomes" id="UP001630127">
    <property type="component" value="Unassembled WGS sequence"/>
</dbReference>
<accession>A0ABD2XUA6</accession>
<keyword evidence="1" id="KW-1133">Transmembrane helix</keyword>
<dbReference type="EMBL" id="JBJUIK010000017">
    <property type="protein sequence ID" value="KAL3498286.1"/>
    <property type="molecule type" value="Genomic_DNA"/>
</dbReference>
<dbReference type="AlphaFoldDB" id="A0ABD2XUA6"/>
<evidence type="ECO:0000313" key="3">
    <source>
        <dbReference type="Proteomes" id="UP001630127"/>
    </source>
</evidence>
<gene>
    <name evidence="2" type="ORF">ACH5RR_041018</name>
</gene>
<name>A0ABD2XUA6_9GENT</name>
<proteinExistence type="predicted"/>
<dbReference type="PANTHER" id="PTHR11439:SF458">
    <property type="entry name" value="RNA-DIRECTED DNA POLYMERASE"/>
    <property type="match status" value="1"/>
</dbReference>
<organism evidence="2 3">
    <name type="scientific">Cinchona calisaya</name>
    <dbReference type="NCBI Taxonomy" id="153742"/>
    <lineage>
        <taxon>Eukaryota</taxon>
        <taxon>Viridiplantae</taxon>
        <taxon>Streptophyta</taxon>
        <taxon>Embryophyta</taxon>
        <taxon>Tracheophyta</taxon>
        <taxon>Spermatophyta</taxon>
        <taxon>Magnoliopsida</taxon>
        <taxon>eudicotyledons</taxon>
        <taxon>Gunneridae</taxon>
        <taxon>Pentapetalae</taxon>
        <taxon>asterids</taxon>
        <taxon>lamiids</taxon>
        <taxon>Gentianales</taxon>
        <taxon>Rubiaceae</taxon>
        <taxon>Cinchonoideae</taxon>
        <taxon>Cinchoneae</taxon>
        <taxon>Cinchona</taxon>
    </lineage>
</organism>
<protein>
    <submittedName>
        <fullName evidence="2">Uncharacterized protein</fullName>
    </submittedName>
</protein>
<dbReference type="PANTHER" id="PTHR11439">
    <property type="entry name" value="GAG-POL-RELATED RETROTRANSPOSON"/>
    <property type="match status" value="1"/>
</dbReference>
<keyword evidence="1" id="KW-0472">Membrane</keyword>
<keyword evidence="3" id="KW-1185">Reference proteome</keyword>
<evidence type="ECO:0000313" key="2">
    <source>
        <dbReference type="EMBL" id="KAL3498286.1"/>
    </source>
</evidence>
<reference evidence="2 3" key="1">
    <citation type="submission" date="2024-11" db="EMBL/GenBank/DDBJ databases">
        <title>A near-complete genome assembly of Cinchona calisaya.</title>
        <authorList>
            <person name="Lian D.C."/>
            <person name="Zhao X.W."/>
            <person name="Wei L."/>
        </authorList>
    </citation>
    <scope>NUCLEOTIDE SEQUENCE [LARGE SCALE GENOMIC DNA]</scope>
    <source>
        <tissue evidence="2">Nenye</tissue>
    </source>
</reference>
<keyword evidence="1" id="KW-0812">Transmembrane</keyword>
<evidence type="ECO:0000256" key="1">
    <source>
        <dbReference type="SAM" id="Phobius"/>
    </source>
</evidence>
<feature type="transmembrane region" description="Helical" evidence="1">
    <location>
        <begin position="7"/>
        <end position="28"/>
    </location>
</feature>
<sequence>MVILLDVVVVVVVGEMVLIILINLITTISGNPMALLVLHVNCYLTIARLDLAFAVNKLCQFMHGPTDHHWVTIKQILWYLQGTKDFGLQITKSESLHLHAYSDSDWTGCPDDRRSTGEYAKYLGPNLISWISRKQQTIA</sequence>